<dbReference type="AlphaFoldDB" id="A0A8H6DR93"/>
<gene>
    <name evidence="2" type="ORF">GGP41_001158</name>
</gene>
<proteinExistence type="predicted"/>
<name>A0A8H6DR93_COCSA</name>
<evidence type="ECO:0000256" key="1">
    <source>
        <dbReference type="SAM" id="MobiDB-lite"/>
    </source>
</evidence>
<protein>
    <submittedName>
        <fullName evidence="2">Uncharacterized protein</fullName>
    </submittedName>
</protein>
<evidence type="ECO:0000313" key="2">
    <source>
        <dbReference type="EMBL" id="KAF5845087.1"/>
    </source>
</evidence>
<accession>A0A8H6DR93</accession>
<dbReference type="Proteomes" id="UP000624244">
    <property type="component" value="Unassembled WGS sequence"/>
</dbReference>
<feature type="compositionally biased region" description="Basic and acidic residues" evidence="1">
    <location>
        <begin position="73"/>
        <end position="96"/>
    </location>
</feature>
<comment type="caution">
    <text evidence="2">The sequence shown here is derived from an EMBL/GenBank/DDBJ whole genome shotgun (WGS) entry which is preliminary data.</text>
</comment>
<feature type="region of interest" description="Disordered" evidence="1">
    <location>
        <begin position="66"/>
        <end position="96"/>
    </location>
</feature>
<dbReference type="EMBL" id="WNKQ01000020">
    <property type="protein sequence ID" value="KAF5845087.1"/>
    <property type="molecule type" value="Genomic_DNA"/>
</dbReference>
<organism evidence="2 3">
    <name type="scientific">Cochliobolus sativus</name>
    <name type="common">Common root rot and spot blotch fungus</name>
    <name type="synonym">Bipolaris sorokiniana</name>
    <dbReference type="NCBI Taxonomy" id="45130"/>
    <lineage>
        <taxon>Eukaryota</taxon>
        <taxon>Fungi</taxon>
        <taxon>Dikarya</taxon>
        <taxon>Ascomycota</taxon>
        <taxon>Pezizomycotina</taxon>
        <taxon>Dothideomycetes</taxon>
        <taxon>Pleosporomycetidae</taxon>
        <taxon>Pleosporales</taxon>
        <taxon>Pleosporineae</taxon>
        <taxon>Pleosporaceae</taxon>
        <taxon>Bipolaris</taxon>
    </lineage>
</organism>
<evidence type="ECO:0000313" key="3">
    <source>
        <dbReference type="Proteomes" id="UP000624244"/>
    </source>
</evidence>
<reference evidence="2" key="1">
    <citation type="submission" date="2019-11" db="EMBL/GenBank/DDBJ databases">
        <title>Bipolaris sorokiniana Genome sequencing.</title>
        <authorList>
            <person name="Wang H."/>
        </authorList>
    </citation>
    <scope>NUCLEOTIDE SEQUENCE</scope>
</reference>
<sequence>MRARGGKKVRLLGWSIICTAQVRVCPCFLATANGFTLLAINGLAMLDDQHKQGAAVRRDSIKRKYTKGNMEYTPKEKRYDDNDVAGEMKKQKKRED</sequence>